<evidence type="ECO:0000313" key="3">
    <source>
        <dbReference type="EMBL" id="CCO12050.2"/>
    </source>
</evidence>
<name>K8E4X7_CARML</name>
<dbReference type="KEGG" id="cml:BN424_2128"/>
<organism evidence="2 4">
    <name type="scientific">Carnobacterium maltaromaticum LMA28</name>
    <dbReference type="NCBI Taxonomy" id="1234679"/>
    <lineage>
        <taxon>Bacteria</taxon>
        <taxon>Bacillati</taxon>
        <taxon>Bacillota</taxon>
        <taxon>Bacilli</taxon>
        <taxon>Lactobacillales</taxon>
        <taxon>Carnobacteriaceae</taxon>
        <taxon>Carnobacterium</taxon>
    </lineage>
</organism>
<gene>
    <name evidence="2" type="ORF">BN424_2128</name>
    <name evidence="3" type="ORF">BN424_2611</name>
</gene>
<dbReference type="EMBL" id="HE999757">
    <property type="protein sequence ID" value="CCO11569.2"/>
    <property type="molecule type" value="Genomic_DNA"/>
</dbReference>
<sequence>MPEYYTDPTPIEIENWVDMDKVDELHRKLANWIRVKMNGIDVREALARLVEQTSSDLFDANQVALALEKLAISLEEKWNEEYQLLSDEWKNTLAGVTVDDEVINARIELRGFVYKTLKERLDAMQAISDKLNPVSEVVSIEHNQFGYPAVRVLSLEYGLGVVPLESEPVFGGSSTVTINCGVEYVDRNNLKVKVPISYAMTNPAIERISANEYLLVEGIKSLVIEVGTRS</sequence>
<dbReference type="HOGENOM" id="CLU_099788_1_0_9"/>
<reference evidence="2 4" key="1">
    <citation type="journal article" date="2013" name="Genome Announc.">
        <title>Complete Chromosome Sequence of Carnobacterium maltaromaticum LMA 28.</title>
        <authorList>
            <person name="Cailliez-Grimal C."/>
            <person name="Chaillou S."/>
            <person name="Anba-Mondoloni J."/>
            <person name="Loux V."/>
            <person name="Afzal M.I."/>
            <person name="Rahman A."/>
            <person name="Kergourlay G."/>
            <person name="Champomier-Verges M.C."/>
            <person name="Zagorec M."/>
            <person name="Dalgaard P."/>
            <person name="Leisner J.J."/>
            <person name="Prevost H."/>
            <person name="Revol-Junelles A.M."/>
            <person name="Borges F."/>
        </authorList>
    </citation>
    <scope>NUCLEOTIDE SEQUENCE</scope>
    <source>
        <strain evidence="2 4">LMA28</strain>
    </source>
</reference>
<evidence type="ECO:0000313" key="2">
    <source>
        <dbReference type="EMBL" id="CCO11569.2"/>
    </source>
</evidence>
<dbReference type="AlphaFoldDB" id="K8E4X7"/>
<evidence type="ECO:0000313" key="4">
    <source>
        <dbReference type="Proteomes" id="UP000000212"/>
    </source>
</evidence>
<dbReference type="Pfam" id="PF18667">
    <property type="entry name" value="BppU_IgG"/>
    <property type="match status" value="1"/>
</dbReference>
<feature type="domain" description="Baseplate upper protein immunoglobulin like" evidence="1">
    <location>
        <begin position="135"/>
        <end position="225"/>
    </location>
</feature>
<accession>K8E4X7</accession>
<accession>K8E5N1</accession>
<dbReference type="EMBL" id="HE999757">
    <property type="protein sequence ID" value="CCO12050.2"/>
    <property type="molecule type" value="Genomic_DNA"/>
</dbReference>
<keyword evidence="4" id="KW-1185">Reference proteome</keyword>
<proteinExistence type="predicted"/>
<dbReference type="InterPro" id="IPR041531">
    <property type="entry name" value="BppU_IgG"/>
</dbReference>
<dbReference type="OrthoDB" id="2151928at2"/>
<dbReference type="Proteomes" id="UP000000212">
    <property type="component" value="Chromosome"/>
</dbReference>
<dbReference type="KEGG" id="cml:BN424_2611"/>
<dbReference type="Gene3D" id="2.60.40.3320">
    <property type="match status" value="1"/>
</dbReference>
<protein>
    <recommendedName>
        <fullName evidence="1">Baseplate upper protein immunoglobulin like domain-containing protein</fullName>
    </recommendedName>
</protein>
<dbReference type="RefSeq" id="WP_015076718.1">
    <property type="nucleotide sequence ID" value="NC_019425.2"/>
</dbReference>
<dbReference type="STRING" id="1234679.BN424_2128"/>
<evidence type="ECO:0000259" key="1">
    <source>
        <dbReference type="Pfam" id="PF18667"/>
    </source>
</evidence>
<dbReference type="eggNOG" id="ENOG503377T">
    <property type="taxonomic scope" value="Bacteria"/>
</dbReference>